<dbReference type="Gene3D" id="1.20.970.10">
    <property type="entry name" value="Transferase, Pyrimidine Nucleoside Phosphorylase, Chain C"/>
    <property type="match status" value="1"/>
</dbReference>
<evidence type="ECO:0000256" key="4">
    <source>
        <dbReference type="ARBA" id="ARBA00022679"/>
    </source>
</evidence>
<dbReference type="HAMAP" id="MF_00211">
    <property type="entry name" value="TrpD"/>
    <property type="match status" value="1"/>
</dbReference>
<comment type="caution">
    <text evidence="12">The sequence shown here is derived from an EMBL/GenBank/DDBJ whole genome shotgun (WGS) entry which is preliminary data.</text>
</comment>
<name>A0A2M7V6T1_9BACT</name>
<feature type="binding site" evidence="9">
    <location>
        <position position="223"/>
    </location>
    <ligand>
        <name>Mg(2+)</name>
        <dbReference type="ChEBI" id="CHEBI:18420"/>
        <label>2</label>
    </ligand>
</feature>
<feature type="binding site" evidence="9">
    <location>
        <begin position="106"/>
        <end position="114"/>
    </location>
    <ligand>
        <name>5-phospho-alpha-D-ribose 1-diphosphate</name>
        <dbReference type="ChEBI" id="CHEBI:58017"/>
    </ligand>
</feature>
<dbReference type="InterPro" id="IPR017459">
    <property type="entry name" value="Glycosyl_Trfase_fam3_N_dom"/>
</dbReference>
<keyword evidence="4 9" id="KW-0808">Transferase</keyword>
<comment type="catalytic activity">
    <reaction evidence="7 9">
        <text>N-(5-phospho-beta-D-ribosyl)anthranilate + diphosphate = 5-phospho-alpha-D-ribose 1-diphosphate + anthranilate</text>
        <dbReference type="Rhea" id="RHEA:11768"/>
        <dbReference type="ChEBI" id="CHEBI:16567"/>
        <dbReference type="ChEBI" id="CHEBI:18277"/>
        <dbReference type="ChEBI" id="CHEBI:33019"/>
        <dbReference type="ChEBI" id="CHEBI:58017"/>
        <dbReference type="EC" id="2.4.2.18"/>
    </reaction>
</comment>
<dbReference type="Gene3D" id="3.40.1030.10">
    <property type="entry name" value="Nucleoside phosphorylase/phosphoribosyltransferase catalytic domain"/>
    <property type="match status" value="1"/>
</dbReference>
<feature type="binding site" evidence="9">
    <location>
        <position position="86"/>
    </location>
    <ligand>
        <name>5-phospho-alpha-D-ribose 1-diphosphate</name>
        <dbReference type="ChEBI" id="CHEBI:58017"/>
    </ligand>
</feature>
<proteinExistence type="inferred from homology"/>
<feature type="binding site" evidence="9">
    <location>
        <begin position="81"/>
        <end position="82"/>
    </location>
    <ligand>
        <name>5-phospho-alpha-D-ribose 1-diphosphate</name>
        <dbReference type="ChEBI" id="CHEBI:58017"/>
    </ligand>
</feature>
<feature type="binding site" evidence="9">
    <location>
        <begin position="88"/>
        <end position="91"/>
    </location>
    <ligand>
        <name>5-phospho-alpha-D-ribose 1-diphosphate</name>
        <dbReference type="ChEBI" id="CHEBI:58017"/>
    </ligand>
</feature>
<feature type="binding site" evidence="9">
    <location>
        <position position="78"/>
    </location>
    <ligand>
        <name>5-phospho-alpha-D-ribose 1-diphosphate</name>
        <dbReference type="ChEBI" id="CHEBI:58017"/>
    </ligand>
</feature>
<evidence type="ECO:0000259" key="11">
    <source>
        <dbReference type="Pfam" id="PF02885"/>
    </source>
</evidence>
<evidence type="ECO:0000256" key="8">
    <source>
        <dbReference type="ARBA" id="ARBA00061188"/>
    </source>
</evidence>
<feature type="binding site" evidence="9">
    <location>
        <position position="78"/>
    </location>
    <ligand>
        <name>anthranilate</name>
        <dbReference type="ChEBI" id="CHEBI:16567"/>
        <label>1</label>
    </ligand>
</feature>
<evidence type="ECO:0000256" key="7">
    <source>
        <dbReference type="ARBA" id="ARBA00052328"/>
    </source>
</evidence>
<evidence type="ECO:0000256" key="6">
    <source>
        <dbReference type="ARBA" id="ARBA00023141"/>
    </source>
</evidence>
<feature type="binding site" evidence="9">
    <location>
        <position position="109"/>
    </location>
    <ligand>
        <name>anthranilate</name>
        <dbReference type="ChEBI" id="CHEBI:16567"/>
        <label>1</label>
    </ligand>
</feature>
<feature type="binding site" evidence="9">
    <location>
        <position position="164"/>
    </location>
    <ligand>
        <name>anthranilate</name>
        <dbReference type="ChEBI" id="CHEBI:16567"/>
        <label>2</label>
    </ligand>
</feature>
<feature type="binding site" evidence="9">
    <location>
        <position position="90"/>
    </location>
    <ligand>
        <name>Mg(2+)</name>
        <dbReference type="ChEBI" id="CHEBI:18420"/>
        <label>1</label>
    </ligand>
</feature>
<evidence type="ECO:0000313" key="12">
    <source>
        <dbReference type="EMBL" id="PIZ94379.1"/>
    </source>
</evidence>
<keyword evidence="9" id="KW-0460">Magnesium</keyword>
<evidence type="ECO:0000256" key="1">
    <source>
        <dbReference type="ARBA" id="ARBA00004907"/>
    </source>
</evidence>
<evidence type="ECO:0000313" key="13">
    <source>
        <dbReference type="Proteomes" id="UP000228568"/>
    </source>
</evidence>
<evidence type="ECO:0000256" key="2">
    <source>
        <dbReference type="ARBA" id="ARBA00022605"/>
    </source>
</evidence>
<feature type="binding site" evidence="9">
    <location>
        <position position="224"/>
    </location>
    <ligand>
        <name>Mg(2+)</name>
        <dbReference type="ChEBI" id="CHEBI:18420"/>
        <label>1</label>
    </ligand>
</feature>
<keyword evidence="6 9" id="KW-0057">Aromatic amino acid biosynthesis</keyword>
<comment type="similarity">
    <text evidence="9">Belongs to the anthranilate phosphoribosyltransferase family.</text>
</comment>
<accession>A0A2M7V6T1</accession>
<dbReference type="GO" id="GO:0000287">
    <property type="term" value="F:magnesium ion binding"/>
    <property type="evidence" value="ECO:0007669"/>
    <property type="project" value="UniProtKB-UniRule"/>
</dbReference>
<feature type="domain" description="Glycosyl transferase family 3 N-terminal" evidence="11">
    <location>
        <begin position="3"/>
        <end position="64"/>
    </location>
</feature>
<protein>
    <recommendedName>
        <fullName evidence="9">Anthranilate phosphoribosyltransferase</fullName>
        <ecNumber evidence="9">2.4.2.18</ecNumber>
    </recommendedName>
</protein>
<keyword evidence="3 9" id="KW-0328">Glycosyltransferase</keyword>
<comment type="cofactor">
    <cofactor evidence="9">
        <name>Mg(2+)</name>
        <dbReference type="ChEBI" id="CHEBI:18420"/>
    </cofactor>
    <text evidence="9">Binds 2 magnesium ions per monomer.</text>
</comment>
<comment type="subunit">
    <text evidence="9">Homodimer.</text>
</comment>
<dbReference type="InterPro" id="IPR000312">
    <property type="entry name" value="Glycosyl_Trfase_fam3"/>
</dbReference>
<keyword evidence="5 9" id="KW-0822">Tryptophan biosynthesis</keyword>
<feature type="domain" description="Glycosyl transferase family 3" evidence="10">
    <location>
        <begin position="71"/>
        <end position="318"/>
    </location>
</feature>
<dbReference type="SUPFAM" id="SSF47648">
    <property type="entry name" value="Nucleoside phosphorylase/phosphoribosyltransferase N-terminal domain"/>
    <property type="match status" value="1"/>
</dbReference>
<dbReference type="EC" id="2.4.2.18" evidence="9"/>
<comment type="function">
    <text evidence="9">Catalyzes the transfer of the phosphoribosyl group of 5-phosphorylribose-1-pyrophosphate (PRPP) to anthranilate to yield N-(5'-phosphoribosyl)-anthranilate (PRA).</text>
</comment>
<dbReference type="PANTHER" id="PTHR43285:SF2">
    <property type="entry name" value="ANTHRANILATE PHOSPHORIBOSYLTRANSFERASE"/>
    <property type="match status" value="1"/>
</dbReference>
<evidence type="ECO:0000256" key="9">
    <source>
        <dbReference type="HAMAP-Rule" id="MF_00211"/>
    </source>
</evidence>
<dbReference type="SUPFAM" id="SSF52418">
    <property type="entry name" value="Nucleoside phosphorylase/phosphoribosyltransferase catalytic domain"/>
    <property type="match status" value="1"/>
</dbReference>
<dbReference type="UniPathway" id="UPA00035">
    <property type="reaction ID" value="UER00041"/>
</dbReference>
<comment type="pathway">
    <text evidence="1 9">Amino-acid biosynthesis; L-tryptophan biosynthesis; L-tryptophan from chorismate: step 2/5.</text>
</comment>
<feature type="binding site" evidence="9">
    <location>
        <position position="224"/>
    </location>
    <ligand>
        <name>Mg(2+)</name>
        <dbReference type="ChEBI" id="CHEBI:18420"/>
        <label>2</label>
    </ligand>
</feature>
<comment type="similarity">
    <text evidence="8">In the C-terminal section; belongs to the anthranilate phosphoribosyltransferase family.</text>
</comment>
<keyword evidence="2 9" id="KW-0028">Amino-acid biosynthesis</keyword>
<comment type="caution">
    <text evidence="9">Lacks conserved residue(s) required for the propagation of feature annotation.</text>
</comment>
<reference evidence="13" key="1">
    <citation type="submission" date="2017-09" db="EMBL/GenBank/DDBJ databases">
        <title>Depth-based differentiation of microbial function through sediment-hosted aquifers and enrichment of novel symbionts in the deep terrestrial subsurface.</title>
        <authorList>
            <person name="Probst A.J."/>
            <person name="Ladd B."/>
            <person name="Jarett J.K."/>
            <person name="Geller-Mcgrath D.E."/>
            <person name="Sieber C.M.K."/>
            <person name="Emerson J.B."/>
            <person name="Anantharaman K."/>
            <person name="Thomas B.C."/>
            <person name="Malmstrom R."/>
            <person name="Stieglmeier M."/>
            <person name="Klingl A."/>
            <person name="Woyke T."/>
            <person name="Ryan C.M."/>
            <person name="Banfield J.F."/>
        </authorList>
    </citation>
    <scope>NUCLEOTIDE SEQUENCE [LARGE SCALE GENOMIC DNA]</scope>
</reference>
<dbReference type="Pfam" id="PF02885">
    <property type="entry name" value="Glycos_trans_3N"/>
    <property type="match status" value="1"/>
</dbReference>
<dbReference type="GO" id="GO:0004048">
    <property type="term" value="F:anthranilate phosphoribosyltransferase activity"/>
    <property type="evidence" value="ECO:0007669"/>
    <property type="project" value="UniProtKB-UniRule"/>
</dbReference>
<dbReference type="InterPro" id="IPR036320">
    <property type="entry name" value="Glycosyl_Trfase_fam3_N_dom_sf"/>
</dbReference>
<evidence type="ECO:0000259" key="10">
    <source>
        <dbReference type="Pfam" id="PF00591"/>
    </source>
</evidence>
<dbReference type="GO" id="GO:0005829">
    <property type="term" value="C:cytosol"/>
    <property type="evidence" value="ECO:0007669"/>
    <property type="project" value="TreeGrafter"/>
</dbReference>
<evidence type="ECO:0000256" key="3">
    <source>
        <dbReference type="ARBA" id="ARBA00022676"/>
    </source>
</evidence>
<keyword evidence="9" id="KW-0479">Metal-binding</keyword>
<gene>
    <name evidence="9 12" type="primary">trpD</name>
    <name evidence="12" type="ORF">COX81_03655</name>
</gene>
<dbReference type="Pfam" id="PF00591">
    <property type="entry name" value="Glycos_transf_3"/>
    <property type="match status" value="1"/>
</dbReference>
<dbReference type="EMBL" id="PFPK01000045">
    <property type="protein sequence ID" value="PIZ94379.1"/>
    <property type="molecule type" value="Genomic_DNA"/>
</dbReference>
<dbReference type="NCBIfam" id="TIGR01245">
    <property type="entry name" value="trpD"/>
    <property type="match status" value="1"/>
</dbReference>
<dbReference type="Proteomes" id="UP000228568">
    <property type="component" value="Unassembled WGS sequence"/>
</dbReference>
<organism evidence="12 13">
    <name type="scientific">Candidatus Magasanikbacteria bacterium CG_4_10_14_0_2_um_filter_37_12</name>
    <dbReference type="NCBI Taxonomy" id="1974637"/>
    <lineage>
        <taxon>Bacteria</taxon>
        <taxon>Candidatus Magasanikiibacteriota</taxon>
    </lineage>
</organism>
<dbReference type="AlphaFoldDB" id="A0A2M7V6T1"/>
<dbReference type="FunFam" id="3.40.1030.10:FF:000002">
    <property type="entry name" value="Anthranilate phosphoribosyltransferase"/>
    <property type="match status" value="1"/>
</dbReference>
<sequence>MKYYLKKITDRENLTEEESYQAMNIIANGEADNVETGAFLTALAMKGETIDEMVGMVRAMREHMVSVDIDYDTLDTCGTGGDGANTINISTMVAFVCAVAGVKVAKHGNRSVSSKCGSFDVLEKLGVRIDLQPKQAKQCLDQVGVACLFTPNFHPAMKHVVPVRKALGIRTVFNFMGPLLNPVNVTHQLIGVSSRNMAEKLGEIMIKLGSKKVILVNSDDGLDEISIAMPTKVYEFVQGRQMKEYKIESDKKYSLDGIRGGNVEENAILMKNILAGNGTEAHNECIAMNAGMALLASGVVETFEEGKSKAMEILKSGKVLEKFGQLVEFTQDV</sequence>
<dbReference type="GO" id="GO:0000162">
    <property type="term" value="P:L-tryptophan biosynthetic process"/>
    <property type="evidence" value="ECO:0007669"/>
    <property type="project" value="UniProtKB-UniRule"/>
</dbReference>
<evidence type="ECO:0000256" key="5">
    <source>
        <dbReference type="ARBA" id="ARBA00022822"/>
    </source>
</evidence>
<dbReference type="InterPro" id="IPR035902">
    <property type="entry name" value="Nuc_phospho_transferase"/>
</dbReference>
<dbReference type="InterPro" id="IPR005940">
    <property type="entry name" value="Anthranilate_Pribosyl_Tfrase"/>
</dbReference>
<feature type="binding site" evidence="9">
    <location>
        <position position="118"/>
    </location>
    <ligand>
        <name>5-phospho-alpha-D-ribose 1-diphosphate</name>
        <dbReference type="ChEBI" id="CHEBI:58017"/>
    </ligand>
</feature>
<dbReference type="PANTHER" id="PTHR43285">
    <property type="entry name" value="ANTHRANILATE PHOSPHORIBOSYLTRANSFERASE"/>
    <property type="match status" value="1"/>
</dbReference>